<proteinExistence type="predicted"/>
<sequence length="105" mass="12235">MLNDQCSRWFERLFSFEATSPEVSDAEETPISGSVNLDISQSFRKKILVPVLPWISDKAIRIRGLLEDFIKQYRIEKLNSGGRHSYTIPLPHKVIKMDDPRWITM</sequence>
<accession>A0A8H3XFH7</accession>
<dbReference type="AlphaFoldDB" id="A0A8H3XFH7"/>
<keyword evidence="2" id="KW-1185">Reference proteome</keyword>
<dbReference type="EMBL" id="WTPW01001166">
    <property type="protein sequence ID" value="KAF0451914.1"/>
    <property type="molecule type" value="Genomic_DNA"/>
</dbReference>
<reference evidence="1 2" key="1">
    <citation type="journal article" date="2019" name="Environ. Microbiol.">
        <title>At the nexus of three kingdoms: the genome of the mycorrhizal fungus Gigaspora margarita provides insights into plant, endobacterial and fungal interactions.</title>
        <authorList>
            <person name="Venice F."/>
            <person name="Ghignone S."/>
            <person name="Salvioli di Fossalunga A."/>
            <person name="Amselem J."/>
            <person name="Novero M."/>
            <person name="Xianan X."/>
            <person name="Sedzielewska Toro K."/>
            <person name="Morin E."/>
            <person name="Lipzen A."/>
            <person name="Grigoriev I.V."/>
            <person name="Henrissat B."/>
            <person name="Martin F.M."/>
            <person name="Bonfante P."/>
        </authorList>
    </citation>
    <scope>NUCLEOTIDE SEQUENCE [LARGE SCALE GENOMIC DNA]</scope>
    <source>
        <strain evidence="1 2">BEG34</strain>
    </source>
</reference>
<comment type="caution">
    <text evidence="1">The sequence shown here is derived from an EMBL/GenBank/DDBJ whole genome shotgun (WGS) entry which is preliminary data.</text>
</comment>
<protein>
    <submittedName>
        <fullName evidence="1">Uncharacterized protein</fullName>
    </submittedName>
</protein>
<dbReference type="Proteomes" id="UP000439903">
    <property type="component" value="Unassembled WGS sequence"/>
</dbReference>
<name>A0A8H3XFH7_GIGMA</name>
<gene>
    <name evidence="1" type="ORF">F8M41_001977</name>
</gene>
<evidence type="ECO:0000313" key="1">
    <source>
        <dbReference type="EMBL" id="KAF0451914.1"/>
    </source>
</evidence>
<organism evidence="1 2">
    <name type="scientific">Gigaspora margarita</name>
    <dbReference type="NCBI Taxonomy" id="4874"/>
    <lineage>
        <taxon>Eukaryota</taxon>
        <taxon>Fungi</taxon>
        <taxon>Fungi incertae sedis</taxon>
        <taxon>Mucoromycota</taxon>
        <taxon>Glomeromycotina</taxon>
        <taxon>Glomeromycetes</taxon>
        <taxon>Diversisporales</taxon>
        <taxon>Gigasporaceae</taxon>
        <taxon>Gigaspora</taxon>
    </lineage>
</organism>
<dbReference type="OrthoDB" id="2438044at2759"/>
<evidence type="ECO:0000313" key="2">
    <source>
        <dbReference type="Proteomes" id="UP000439903"/>
    </source>
</evidence>